<dbReference type="InterPro" id="IPR052579">
    <property type="entry name" value="Zinc_finger_SWIM"/>
</dbReference>
<dbReference type="PANTHER" id="PTHR31569:SF4">
    <property type="entry name" value="SWIM-TYPE DOMAIN-CONTAINING PROTEIN"/>
    <property type="match status" value="1"/>
</dbReference>
<dbReference type="Pfam" id="PF21056">
    <property type="entry name" value="ZSWIM1-3_RNaseH-like"/>
    <property type="match status" value="1"/>
</dbReference>
<organism evidence="2 3">
    <name type="scientific">Phytophthora megakarya</name>
    <dbReference type="NCBI Taxonomy" id="4795"/>
    <lineage>
        <taxon>Eukaryota</taxon>
        <taxon>Sar</taxon>
        <taxon>Stramenopiles</taxon>
        <taxon>Oomycota</taxon>
        <taxon>Peronosporomycetes</taxon>
        <taxon>Peronosporales</taxon>
        <taxon>Peronosporaceae</taxon>
        <taxon>Phytophthora</taxon>
    </lineage>
</organism>
<evidence type="ECO:0000313" key="2">
    <source>
        <dbReference type="EMBL" id="OWZ00063.1"/>
    </source>
</evidence>
<dbReference type="PANTHER" id="PTHR31569">
    <property type="entry name" value="SWIM-TYPE DOMAIN-CONTAINING PROTEIN"/>
    <property type="match status" value="1"/>
</dbReference>
<protein>
    <recommendedName>
        <fullName evidence="1">ZSWIM1/3 RNaseH-like domain-containing protein</fullName>
    </recommendedName>
</protein>
<dbReference type="InterPro" id="IPR048324">
    <property type="entry name" value="ZSWIM1-3_RNaseH-like"/>
</dbReference>
<reference evidence="3" key="1">
    <citation type="submission" date="2017-03" db="EMBL/GenBank/DDBJ databases">
        <title>Phytopthora megakarya and P. palmivora, two closely related causual agents of cacao black pod achieved similar genome size and gene model numbers by different mechanisms.</title>
        <authorList>
            <person name="Ali S."/>
            <person name="Shao J."/>
            <person name="Larry D.J."/>
            <person name="Kronmiller B."/>
            <person name="Shen D."/>
            <person name="Strem M.D."/>
            <person name="Melnick R.L."/>
            <person name="Guiltinan M.J."/>
            <person name="Tyler B.M."/>
            <person name="Meinhardt L.W."/>
            <person name="Bailey B.A."/>
        </authorList>
    </citation>
    <scope>NUCLEOTIDE SEQUENCE [LARGE SCALE GENOMIC DNA]</scope>
    <source>
        <strain evidence="3">zdho120</strain>
    </source>
</reference>
<gene>
    <name evidence="2" type="ORF">PHMEG_00028830</name>
</gene>
<dbReference type="EMBL" id="NBNE01007928">
    <property type="protein sequence ID" value="OWZ00063.1"/>
    <property type="molecule type" value="Genomic_DNA"/>
</dbReference>
<dbReference type="OrthoDB" id="111802at2759"/>
<dbReference type="Proteomes" id="UP000198211">
    <property type="component" value="Unassembled WGS sequence"/>
</dbReference>
<proteinExistence type="predicted"/>
<dbReference type="STRING" id="4795.A0A225V422"/>
<accession>A0A225V422</accession>
<dbReference type="AlphaFoldDB" id="A0A225V422"/>
<evidence type="ECO:0000259" key="1">
    <source>
        <dbReference type="Pfam" id="PF21056"/>
    </source>
</evidence>
<comment type="caution">
    <text evidence="2">The sequence shown here is derived from an EMBL/GenBank/DDBJ whole genome shotgun (WGS) entry which is preliminary data.</text>
</comment>
<name>A0A225V422_9STRA</name>
<sequence>MAQRYKNEQHAGFTDSQRAYAVLDEFCRQNSSNPAEVLVDPESNIARIATFQTTRIKRLFNTFPEVVLGDSTHDTNVNRYKLFSFVVHDVFGKYVHHALVESEHKVNLRQGVEIFKKNNPDWIKIRVALTDKAVHEKDALREKFPDARQLHCQWHVITWLKKQAARLASNRKKKIMAFMRLLVYAKAQGKKKDVITDSLSIDDLLSTLITLKEYAEEQFLAEYHCVRSRPARADEDPELSLLGLQLSWFAFDLISKQNVFATGVNASYKVDLAHPGKVMLTNPRTRQVHEVNARIR</sequence>
<feature type="domain" description="ZSWIM1/3 RNaseH-like" evidence="1">
    <location>
        <begin position="24"/>
        <end position="150"/>
    </location>
</feature>
<keyword evidence="3" id="KW-1185">Reference proteome</keyword>
<evidence type="ECO:0000313" key="3">
    <source>
        <dbReference type="Proteomes" id="UP000198211"/>
    </source>
</evidence>